<keyword evidence="5" id="KW-1185">Reference proteome</keyword>
<dbReference type="InterPro" id="IPR036291">
    <property type="entry name" value="NAD(P)-bd_dom_sf"/>
</dbReference>
<name>A0A1J9PP87_9EURO</name>
<keyword evidence="3" id="KW-0560">Oxidoreductase</keyword>
<dbReference type="Gene3D" id="3.40.50.720">
    <property type="entry name" value="NAD(P)-binding Rossmann-like Domain"/>
    <property type="match status" value="1"/>
</dbReference>
<dbReference type="STRING" id="1447872.A0A1J9PP87"/>
<evidence type="ECO:0000313" key="5">
    <source>
        <dbReference type="Proteomes" id="UP000182235"/>
    </source>
</evidence>
<dbReference type="VEuPathDB" id="FungiDB:AJ78_02005"/>
<comment type="caution">
    <text evidence="4">The sequence shown here is derived from an EMBL/GenBank/DDBJ whole genome shotgun (WGS) entry which is preliminary data.</text>
</comment>
<dbReference type="Proteomes" id="UP000182235">
    <property type="component" value="Unassembled WGS sequence"/>
</dbReference>
<evidence type="ECO:0000256" key="1">
    <source>
        <dbReference type="ARBA" id="ARBA00006484"/>
    </source>
</evidence>
<evidence type="ECO:0000256" key="2">
    <source>
        <dbReference type="ARBA" id="ARBA00022857"/>
    </source>
</evidence>
<dbReference type="OrthoDB" id="191139at2759"/>
<comment type="similarity">
    <text evidence="1">Belongs to the short-chain dehydrogenases/reductases (SDR) family.</text>
</comment>
<dbReference type="EMBL" id="LGRN01000050">
    <property type="protein sequence ID" value="OJD17974.1"/>
    <property type="molecule type" value="Genomic_DNA"/>
</dbReference>
<gene>
    <name evidence="4" type="ORF">AJ78_02005</name>
</gene>
<keyword evidence="2" id="KW-0521">NADP</keyword>
<dbReference type="PANTHER" id="PTHR24320:SF154">
    <property type="entry name" value="OXIDOREDUCTASE, SHORT-CHAIN DEHYDROGENASE_REDUCTASE FAMILY (AFU_ORTHOLOGUE AFUA_2G04560)"/>
    <property type="match status" value="1"/>
</dbReference>
<dbReference type="PANTHER" id="PTHR24320">
    <property type="entry name" value="RETINOL DEHYDROGENASE"/>
    <property type="match status" value="1"/>
</dbReference>
<reference evidence="4 5" key="1">
    <citation type="submission" date="2015-07" db="EMBL/GenBank/DDBJ databases">
        <title>Emmonsia species relationships and genome sequence.</title>
        <authorList>
            <consortium name="The Broad Institute Genomics Platform"/>
            <person name="Cuomo C.A."/>
            <person name="Munoz J.F."/>
            <person name="Imamovic A."/>
            <person name="Priest M.E."/>
            <person name="Young S."/>
            <person name="Clay O.K."/>
            <person name="McEwen J.G."/>
        </authorList>
    </citation>
    <scope>NUCLEOTIDE SEQUENCE [LARGE SCALE GENOMIC DNA]</scope>
    <source>
        <strain evidence="4 5">UAMH 9510</strain>
    </source>
</reference>
<evidence type="ECO:0000313" key="4">
    <source>
        <dbReference type="EMBL" id="OJD17974.1"/>
    </source>
</evidence>
<sequence length="201" mass="22283">MLQVARAARDSRKPTDRLDILISTSTQTKPPFSPQSIESIFATNHIGHHILTILLLPLLHSTITRFPDTNSTRIVFTSSSFHQLGSELDLDLLTPPEVASTKSACYDGLWRYGRSKLANILFKRELSRRLMEGAFRELFSTGVGEVGRSAGDVDGDGDDGDQASKHIYVNSSFPGNIATEQMNIWTSYLGTFLGKAFKMFL</sequence>
<accession>A0A1J9PP87</accession>
<evidence type="ECO:0000256" key="3">
    <source>
        <dbReference type="ARBA" id="ARBA00023002"/>
    </source>
</evidence>
<dbReference type="AlphaFoldDB" id="A0A1J9PP87"/>
<organism evidence="4 5">
    <name type="scientific">Emergomyces pasteurianus Ep9510</name>
    <dbReference type="NCBI Taxonomy" id="1447872"/>
    <lineage>
        <taxon>Eukaryota</taxon>
        <taxon>Fungi</taxon>
        <taxon>Dikarya</taxon>
        <taxon>Ascomycota</taxon>
        <taxon>Pezizomycotina</taxon>
        <taxon>Eurotiomycetes</taxon>
        <taxon>Eurotiomycetidae</taxon>
        <taxon>Onygenales</taxon>
        <taxon>Ajellomycetaceae</taxon>
        <taxon>Emergomyces</taxon>
    </lineage>
</organism>
<dbReference type="GO" id="GO:0016491">
    <property type="term" value="F:oxidoreductase activity"/>
    <property type="evidence" value="ECO:0007669"/>
    <property type="project" value="UniProtKB-KW"/>
</dbReference>
<protein>
    <submittedName>
        <fullName evidence="4">Uncharacterized protein</fullName>
    </submittedName>
</protein>
<proteinExistence type="inferred from homology"/>
<dbReference type="SUPFAM" id="SSF51735">
    <property type="entry name" value="NAD(P)-binding Rossmann-fold domains"/>
    <property type="match status" value="1"/>
</dbReference>